<feature type="compositionally biased region" description="Basic and acidic residues" evidence="1">
    <location>
        <begin position="121"/>
        <end position="141"/>
    </location>
</feature>
<feature type="compositionally biased region" description="Polar residues" evidence="1">
    <location>
        <begin position="447"/>
        <end position="459"/>
    </location>
</feature>
<feature type="compositionally biased region" description="Low complexity" evidence="1">
    <location>
        <begin position="598"/>
        <end position="616"/>
    </location>
</feature>
<evidence type="ECO:0000313" key="3">
    <source>
        <dbReference type="Proteomes" id="UP000053477"/>
    </source>
</evidence>
<dbReference type="OrthoDB" id="2413468at2759"/>
<feature type="region of interest" description="Disordered" evidence="1">
    <location>
        <begin position="54"/>
        <end position="241"/>
    </location>
</feature>
<dbReference type="InParanoid" id="A0A0H2RWE6"/>
<accession>A0A0H2RWE6</accession>
<gene>
    <name evidence="2" type="ORF">SCHPADRAFT_888192</name>
</gene>
<proteinExistence type="predicted"/>
<dbReference type="Proteomes" id="UP000053477">
    <property type="component" value="Unassembled WGS sequence"/>
</dbReference>
<sequence>MSVASMPFAAENSPARPRPTLIRRDTDQILSYYQSEDAGKAYYADDYVLKLAPSASTASTATTTSAATSTTVTTDSRSSSPSSTYSDSVPSDSEPKNVTAPLVVAPSISQRRTSKGSTGGSDKRRVAIVEMDAESHEDSRHGAGTNFHHNHHHREHERSNGTSDLLSRRGRGNLAFVAPPDASPSLYAELTPPCQSAPVQQQQLRREDTTDGAQASKAKGGHHRSQSDAIEPRRLRMRKTSRDIGIVGTSITLSPTQVKKMELSNDHHDDVDTSQPQVSPVFQTPTDPLLEKAEALMREAQAGRERGRERERDRESSSQQKPANGHTLPSSSSSKRDSAISPVIVGISPDQMWQTLPPASPPTVISYTPAIAVPVQIASPAVAAPAYLYYQPGVHATAGPLPPPPRQMNGDGASPSASSPPRRLSPSGSMSPPPPRPPRLHTPSTSERLTQRLSPSSATKDIERDRSVSSERPSRSPKPQSSSLEDHSTTGHAERQSSSSKSSHTREGAFVASPPATDTVHDIAPLNLPKRTTSQAPDLVRKDSSSSSSIPRIRKASSDLPLRHDLPLAPDHPPDSSPEQNPALPKHRSGFDLRKQISKSTLKSSKSASPIKSSKPLPDPNPPTPTSPFSPPSDSGHSFMSPASFEAKRFSRLPKTPSGLSVANSSNPSEHSGSRLSPRSRGMAPTKIKSAYPEAMYFGEISAMRKSSERSIAYAMKINELANHDAGLEDWVKAMKRQYTKSRTSADEGIPMSPTGPRGPSSSPFAVQKRHASRGSIGSEVTFPRRLDAYVATDLTPSEDDVIPEGPPPSLPYPSLAQGVRVPPSRTFGGSAASSLAPSSLHRVPSTQSTAKSSIGAGFFASIGRKSSMKREKSTASSIPIASKLLMRRNPTLPPPAPRPVQIVSTPSLPGGPRAPPNRMQRTQSVIAPPRTPAPSVAPSSRLERHMSHRSSSTRRSTSISTSLDHMVMREGSPEFERQAKKLCDLMPNADPHILRGYLSRAGQDMVAIGQYLEDEKKGCLRRD</sequence>
<name>A0A0H2RWE6_9AGAM</name>
<organism evidence="2 3">
    <name type="scientific">Schizopora paradoxa</name>
    <dbReference type="NCBI Taxonomy" id="27342"/>
    <lineage>
        <taxon>Eukaryota</taxon>
        <taxon>Fungi</taxon>
        <taxon>Dikarya</taxon>
        <taxon>Basidiomycota</taxon>
        <taxon>Agaricomycotina</taxon>
        <taxon>Agaricomycetes</taxon>
        <taxon>Hymenochaetales</taxon>
        <taxon>Schizoporaceae</taxon>
        <taxon>Schizopora</taxon>
    </lineage>
</organism>
<feature type="compositionally biased region" description="Basic and acidic residues" evidence="1">
    <location>
        <begin position="484"/>
        <end position="495"/>
    </location>
</feature>
<dbReference type="EMBL" id="KQ085923">
    <property type="protein sequence ID" value="KLO15897.1"/>
    <property type="molecule type" value="Genomic_DNA"/>
</dbReference>
<feature type="compositionally biased region" description="Polar residues" evidence="1">
    <location>
        <begin position="658"/>
        <end position="677"/>
    </location>
</feature>
<feature type="region of interest" description="Disordered" evidence="1">
    <location>
        <begin position="865"/>
        <end position="961"/>
    </location>
</feature>
<feature type="compositionally biased region" description="Low complexity" evidence="1">
    <location>
        <begin position="751"/>
        <end position="764"/>
    </location>
</feature>
<reference evidence="2 3" key="1">
    <citation type="submission" date="2015-04" db="EMBL/GenBank/DDBJ databases">
        <title>Complete genome sequence of Schizopora paradoxa KUC8140, a cosmopolitan wood degrader in East Asia.</title>
        <authorList>
            <consortium name="DOE Joint Genome Institute"/>
            <person name="Min B."/>
            <person name="Park H."/>
            <person name="Jang Y."/>
            <person name="Kim J.-J."/>
            <person name="Kim K.H."/>
            <person name="Pangilinan J."/>
            <person name="Lipzen A."/>
            <person name="Riley R."/>
            <person name="Grigoriev I.V."/>
            <person name="Spatafora J.W."/>
            <person name="Choi I.-G."/>
        </authorList>
    </citation>
    <scope>NUCLEOTIDE SEQUENCE [LARGE SCALE GENOMIC DNA]</scope>
    <source>
        <strain evidence="2 3">KUC8140</strain>
    </source>
</reference>
<feature type="compositionally biased region" description="Low complexity" evidence="1">
    <location>
        <begin position="54"/>
        <end position="92"/>
    </location>
</feature>
<feature type="compositionally biased region" description="Low complexity" evidence="1">
    <location>
        <begin position="412"/>
        <end position="430"/>
    </location>
</feature>
<feature type="region of interest" description="Disordered" evidence="1">
    <location>
        <begin position="1"/>
        <end position="23"/>
    </location>
</feature>
<feature type="compositionally biased region" description="Basic and acidic residues" evidence="1">
    <location>
        <begin position="460"/>
        <end position="474"/>
    </location>
</feature>
<keyword evidence="3" id="KW-1185">Reference proteome</keyword>
<feature type="region of interest" description="Disordered" evidence="1">
    <location>
        <begin position="742"/>
        <end position="779"/>
    </location>
</feature>
<feature type="compositionally biased region" description="Low complexity" evidence="1">
    <location>
        <begin position="831"/>
        <end position="841"/>
    </location>
</feature>
<evidence type="ECO:0000256" key="1">
    <source>
        <dbReference type="SAM" id="MobiDB-lite"/>
    </source>
</evidence>
<dbReference type="STRING" id="27342.A0A0H2RWE6"/>
<feature type="compositionally biased region" description="Basic and acidic residues" evidence="1">
    <location>
        <begin position="300"/>
        <end position="316"/>
    </location>
</feature>
<feature type="region of interest" description="Disordered" evidence="1">
    <location>
        <begin position="398"/>
        <end position="687"/>
    </location>
</feature>
<protein>
    <submittedName>
        <fullName evidence="2">Uncharacterized protein</fullName>
    </submittedName>
</protein>
<feature type="region of interest" description="Disordered" evidence="1">
    <location>
        <begin position="796"/>
        <end position="853"/>
    </location>
</feature>
<feature type="compositionally biased region" description="Polar residues" evidence="1">
    <location>
        <begin position="193"/>
        <end position="203"/>
    </location>
</feature>
<evidence type="ECO:0000313" key="2">
    <source>
        <dbReference type="EMBL" id="KLO15897.1"/>
    </source>
</evidence>
<feature type="region of interest" description="Disordered" evidence="1">
    <location>
        <begin position="300"/>
        <end position="338"/>
    </location>
</feature>
<feature type="compositionally biased region" description="Pro residues" evidence="1">
    <location>
        <begin position="617"/>
        <end position="631"/>
    </location>
</feature>
<dbReference type="AlphaFoldDB" id="A0A0H2RWE6"/>